<dbReference type="SUPFAM" id="SSF56645">
    <property type="entry name" value="Acyl-CoA dehydrogenase NM domain-like"/>
    <property type="match status" value="1"/>
</dbReference>
<dbReference type="EMBL" id="LN899820">
    <property type="protein sequence ID" value="CUV56165.1"/>
    <property type="molecule type" value="Genomic_DNA"/>
</dbReference>
<accession>A0A0S4U9J3</accession>
<dbReference type="EMBL" id="LN899821">
    <property type="protein sequence ID" value="CUV18873.1"/>
    <property type="molecule type" value="Genomic_DNA"/>
</dbReference>
<dbReference type="Gene3D" id="1.10.540.10">
    <property type="entry name" value="Acyl-CoA dehydrogenase/oxidase, N-terminal domain"/>
    <property type="match status" value="1"/>
</dbReference>
<organism evidence="4">
    <name type="scientific">Ralstonia solanacearum</name>
    <name type="common">Pseudomonas solanacearum</name>
    <dbReference type="NCBI Taxonomy" id="305"/>
    <lineage>
        <taxon>Bacteria</taxon>
        <taxon>Pseudomonadati</taxon>
        <taxon>Pseudomonadota</taxon>
        <taxon>Betaproteobacteria</taxon>
        <taxon>Burkholderiales</taxon>
        <taxon>Burkholderiaceae</taxon>
        <taxon>Ralstonia</taxon>
        <taxon>Ralstonia solanacearum species complex</taxon>
    </lineage>
</organism>
<geneLocation type="plasmid" evidence="6">
    <name>p1</name>
</geneLocation>
<dbReference type="Pfam" id="PF08028">
    <property type="entry name" value="Acyl-CoA_dh_2"/>
    <property type="match status" value="1"/>
</dbReference>
<evidence type="ECO:0000259" key="2">
    <source>
        <dbReference type="Pfam" id="PF02771"/>
    </source>
</evidence>
<dbReference type="Gene3D" id="2.40.110.10">
    <property type="entry name" value="Butyryl-CoA Dehydrogenase, subunit A, domain 2"/>
    <property type="match status" value="1"/>
</dbReference>
<dbReference type="InterPro" id="IPR013107">
    <property type="entry name" value="Acyl-CoA_DH_C"/>
</dbReference>
<dbReference type="PIRSF" id="PIRSF016578">
    <property type="entry name" value="HsaA"/>
    <property type="match status" value="1"/>
</dbReference>
<dbReference type="PANTHER" id="PTHR43884">
    <property type="entry name" value="ACYL-COA DEHYDROGENASE"/>
    <property type="match status" value="1"/>
</dbReference>
<name>A0A0S4U9J3_RALSL</name>
<reference evidence="6" key="2">
    <citation type="submission" date="2021-10" db="EMBL/GenBank/DDBJ databases">
        <title>Complete genome sequences of five Ralstonia solancearum strains isolated from sunflower.</title>
        <authorList>
            <person name="She X."/>
            <person name="He Z."/>
        </authorList>
    </citation>
    <scope>NUCLEOTIDE SEQUENCE</scope>
    <source>
        <strain evidence="6">RS638</strain>
        <plasmid evidence="6">p1</plasmid>
    </source>
</reference>
<dbReference type="InterPro" id="IPR036250">
    <property type="entry name" value="AcylCo_DH-like_C"/>
</dbReference>
<dbReference type="PATRIC" id="fig|305.107.peg.1476"/>
<evidence type="ECO:0000313" key="4">
    <source>
        <dbReference type="EMBL" id="CUV18873.1"/>
    </source>
</evidence>
<evidence type="ECO:0000313" key="6">
    <source>
        <dbReference type="EMBL" id="UZF18079.1"/>
    </source>
</evidence>
<dbReference type="AlphaFoldDB" id="A0A0S4U9J3"/>
<gene>
    <name evidence="6" type="ORF">LH706_21390</name>
    <name evidence="4" type="ORF">PSS4_v1_810001</name>
    <name evidence="5" type="ORF">RUN215_v1_670063</name>
</gene>
<evidence type="ECO:0000313" key="5">
    <source>
        <dbReference type="EMBL" id="CUV56165.1"/>
    </source>
</evidence>
<reference evidence="4" key="1">
    <citation type="submission" date="2015-10" db="EMBL/GenBank/DDBJ databases">
        <authorList>
            <person name="Gilbert D.G."/>
        </authorList>
    </citation>
    <scope>NUCLEOTIDE SEQUENCE</scope>
    <source>
        <strain evidence="4">Phyl III-seqv23</strain>
    </source>
</reference>
<dbReference type="InterPro" id="IPR013786">
    <property type="entry name" value="AcylCoA_DH/ox_N"/>
</dbReference>
<dbReference type="InterPro" id="IPR046373">
    <property type="entry name" value="Acyl-CoA_Oxase/DH_mid-dom_sf"/>
</dbReference>
<feature type="domain" description="Acyl-CoA dehydrogenase C-terminal" evidence="3">
    <location>
        <begin position="241"/>
        <end position="372"/>
    </location>
</feature>
<protein>
    <submittedName>
        <fullName evidence="6">Flavin-dependent monooxygenase</fullName>
    </submittedName>
</protein>
<dbReference type="GO" id="GO:0003995">
    <property type="term" value="F:acyl-CoA dehydrogenase activity"/>
    <property type="evidence" value="ECO:0007669"/>
    <property type="project" value="TreeGrafter"/>
</dbReference>
<dbReference type="Pfam" id="PF02771">
    <property type="entry name" value="Acyl-CoA_dh_N"/>
    <property type="match status" value="1"/>
</dbReference>
<dbReference type="GO" id="GO:0004497">
    <property type="term" value="F:monooxygenase activity"/>
    <property type="evidence" value="ECO:0007669"/>
    <property type="project" value="UniProtKB-KW"/>
</dbReference>
<dbReference type="InterPro" id="IPR037069">
    <property type="entry name" value="AcylCoA_DH/ox_N_sf"/>
</dbReference>
<evidence type="ECO:0000259" key="3">
    <source>
        <dbReference type="Pfam" id="PF08028"/>
    </source>
</evidence>
<dbReference type="CDD" id="cd01159">
    <property type="entry name" value="NcnH"/>
    <property type="match status" value="1"/>
</dbReference>
<dbReference type="EMBL" id="CP085044">
    <property type="protein sequence ID" value="UZF18079.1"/>
    <property type="molecule type" value="Genomic_DNA"/>
</dbReference>
<dbReference type="PANTHER" id="PTHR43884:SF12">
    <property type="entry name" value="ISOVALERYL-COA DEHYDROGENASE, MITOCHONDRIAL-RELATED"/>
    <property type="match status" value="1"/>
</dbReference>
<dbReference type="InterPro" id="IPR009100">
    <property type="entry name" value="AcylCoA_DH/oxidase_NM_dom_sf"/>
</dbReference>
<dbReference type="GO" id="GO:0050660">
    <property type="term" value="F:flavin adenine dinucleotide binding"/>
    <property type="evidence" value="ECO:0007669"/>
    <property type="project" value="InterPro"/>
</dbReference>
<feature type="domain" description="Acyl-CoA dehydrogenase/oxidase N-terminal" evidence="2">
    <location>
        <begin position="27"/>
        <end position="94"/>
    </location>
</feature>
<keyword evidence="1" id="KW-0560">Oxidoreductase</keyword>
<proteinExistence type="predicted"/>
<sequence length="393" mass="42196">MIEPSPRIELMQVVEDLAPKLAAKSVFIEQARHLPQEIADELAARGLYRMLTPRSFGGHEVDIMTFASVIERLARADASAAWCTFISCTSALVGAYLPMDEAARLFADPAVKLAGVYAPGGRATRTERNGVPGFLVSGHWNWGSGSRNANYIVGGCFIIDDDGKPELTPAGKPNVQSMVFSAEQVTITDTWHSVGLCGTGSNAFSVEGVFVPTSRTASLVVDTPLPRPLYRFPVFGVLGMSIAAVALGIAHRAIESLIDLSKQKTPQGSARPLAERSGTQLAIACCSARLRAARAFLHEVLEDTWAVSKGSDPIAVSHRRDIRLAATFATTESAAVVDRMHRLAGGSAVYQTSPIQRCLRDVHVATQHIMVSESTYELAGRLLLDLPTDISTL</sequence>
<dbReference type="Gene3D" id="1.20.140.10">
    <property type="entry name" value="Butyryl-CoA Dehydrogenase, subunit A, domain 3"/>
    <property type="match status" value="1"/>
</dbReference>
<evidence type="ECO:0000256" key="1">
    <source>
        <dbReference type="ARBA" id="ARBA00023002"/>
    </source>
</evidence>
<keyword evidence="6" id="KW-0503">Monooxygenase</keyword>
<keyword evidence="6" id="KW-0614">Plasmid</keyword>
<dbReference type="SUPFAM" id="SSF47203">
    <property type="entry name" value="Acyl-CoA dehydrogenase C-terminal domain-like"/>
    <property type="match status" value="1"/>
</dbReference>